<sequence length="398" mass="45188">MSRLQTITTLCTSHLWNSYESISENKNTTAAFLKQILYTFSTNTMPNFTTTERGKKCLVHDGFMYVFGKQLKDGTSAWRCRFRAGTKILGSTCQARLWLTPNEEAIARGPIPNHSHGSDWGSAHSKVITANMKMAAKQHPQTMPSEIYLKKMVEHNPDLEVISKLPHKESLKRTIRNAQSQGYDKQPKDIYAVPDELPVQFSSFNGGRWLIFDSGAQDKNRQLIFCSNDGLRQLVNAKFYIIDGTFSTVPNIAYQLYTIHCDFFNKFLPCVYSLMSSKDEQSYKVLFEAVKDEVKQRTGKELCPEYVASDFEAAAINAVKACFPQAKLAGCLFHFSQILWRRVQKIPHLKEAYNKIEEKDLRSGFHSLVALSFVPESDIQVSSNSTLYIKVEKSTIIA</sequence>
<evidence type="ECO:0000256" key="3">
    <source>
        <dbReference type="ARBA" id="ARBA00022833"/>
    </source>
</evidence>
<evidence type="ECO:0000256" key="1">
    <source>
        <dbReference type="ARBA" id="ARBA00022723"/>
    </source>
</evidence>
<dbReference type="Pfam" id="PF10551">
    <property type="entry name" value="MULE"/>
    <property type="match status" value="1"/>
</dbReference>
<dbReference type="AlphaFoldDB" id="A0A1Y1MQJ9"/>
<dbReference type="PANTHER" id="PTHR47160:SF8">
    <property type="entry name" value="MULE TRANSPOSASE DOMAIN-CONTAINING PROTEIN"/>
    <property type="match status" value="1"/>
</dbReference>
<dbReference type="EMBL" id="GEZM01025879">
    <property type="protein sequence ID" value="JAV87328.1"/>
    <property type="molecule type" value="Transcribed_RNA"/>
</dbReference>
<evidence type="ECO:0000313" key="6">
    <source>
        <dbReference type="EMBL" id="JAV87328.1"/>
    </source>
</evidence>
<feature type="domain" description="MULE transposase" evidence="5">
    <location>
        <begin position="241"/>
        <end position="337"/>
    </location>
</feature>
<dbReference type="Gene3D" id="2.20.25.240">
    <property type="match status" value="1"/>
</dbReference>
<protein>
    <recommendedName>
        <fullName evidence="7">MULE transposase domain-containing protein</fullName>
    </recommendedName>
</protein>
<organism evidence="6">
    <name type="scientific">Photinus pyralis</name>
    <name type="common">Common eastern firefly</name>
    <name type="synonym">Lampyris pyralis</name>
    <dbReference type="NCBI Taxonomy" id="7054"/>
    <lineage>
        <taxon>Eukaryota</taxon>
        <taxon>Metazoa</taxon>
        <taxon>Ecdysozoa</taxon>
        <taxon>Arthropoda</taxon>
        <taxon>Hexapoda</taxon>
        <taxon>Insecta</taxon>
        <taxon>Pterygota</taxon>
        <taxon>Neoptera</taxon>
        <taxon>Endopterygota</taxon>
        <taxon>Coleoptera</taxon>
        <taxon>Polyphaga</taxon>
        <taxon>Elateriformia</taxon>
        <taxon>Elateroidea</taxon>
        <taxon>Lampyridae</taxon>
        <taxon>Lampyrinae</taxon>
        <taxon>Photinus</taxon>
    </lineage>
</organism>
<name>A0A1Y1MQJ9_PHOPY</name>
<accession>A0A1Y1MQJ9</accession>
<reference evidence="6" key="1">
    <citation type="journal article" date="2016" name="Sci. Rep.">
        <title>Molecular characterization of firefly nuptial gifts: a multi-omics approach sheds light on postcopulatory sexual selection.</title>
        <authorList>
            <person name="Al-Wathiqui N."/>
            <person name="Fallon T.R."/>
            <person name="South A."/>
            <person name="Weng J.K."/>
            <person name="Lewis S.M."/>
        </authorList>
    </citation>
    <scope>NUCLEOTIDE SEQUENCE</scope>
</reference>
<proteinExistence type="predicted"/>
<evidence type="ECO:0008006" key="7">
    <source>
        <dbReference type="Google" id="ProtNLM"/>
    </source>
</evidence>
<keyword evidence="3" id="KW-0862">Zinc</keyword>
<dbReference type="InterPro" id="IPR007588">
    <property type="entry name" value="Znf_FLYWCH"/>
</dbReference>
<keyword evidence="2" id="KW-0863">Zinc-finger</keyword>
<evidence type="ECO:0000259" key="5">
    <source>
        <dbReference type="Pfam" id="PF10551"/>
    </source>
</evidence>
<dbReference type="InterPro" id="IPR018289">
    <property type="entry name" value="MULE_transposase_dom"/>
</dbReference>
<evidence type="ECO:0000259" key="4">
    <source>
        <dbReference type="Pfam" id="PF04500"/>
    </source>
</evidence>
<dbReference type="GO" id="GO:0008270">
    <property type="term" value="F:zinc ion binding"/>
    <property type="evidence" value="ECO:0007669"/>
    <property type="project" value="UniProtKB-KW"/>
</dbReference>
<keyword evidence="1" id="KW-0479">Metal-binding</keyword>
<dbReference type="PANTHER" id="PTHR47160">
    <property type="entry name" value="PUTATIVE-RELATED"/>
    <property type="match status" value="1"/>
</dbReference>
<feature type="domain" description="FLYWCH-type" evidence="4">
    <location>
        <begin position="48"/>
        <end position="108"/>
    </location>
</feature>
<dbReference type="Pfam" id="PF04500">
    <property type="entry name" value="FLYWCH"/>
    <property type="match status" value="1"/>
</dbReference>
<evidence type="ECO:0000256" key="2">
    <source>
        <dbReference type="ARBA" id="ARBA00022771"/>
    </source>
</evidence>